<dbReference type="Proteomes" id="UP000178444">
    <property type="component" value="Unassembled WGS sequence"/>
</dbReference>
<feature type="transmembrane region" description="Helical" evidence="1">
    <location>
        <begin position="154"/>
        <end position="173"/>
    </location>
</feature>
<gene>
    <name evidence="2" type="ORF">A2941_02265</name>
</gene>
<feature type="transmembrane region" description="Helical" evidence="1">
    <location>
        <begin position="21"/>
        <end position="37"/>
    </location>
</feature>
<evidence type="ECO:0008006" key="4">
    <source>
        <dbReference type="Google" id="ProtNLM"/>
    </source>
</evidence>
<feature type="transmembrane region" description="Helical" evidence="1">
    <location>
        <begin position="122"/>
        <end position="142"/>
    </location>
</feature>
<feature type="transmembrane region" description="Helical" evidence="1">
    <location>
        <begin position="49"/>
        <end position="68"/>
    </location>
</feature>
<dbReference type="AlphaFoldDB" id="A0A1F8GS24"/>
<proteinExistence type="predicted"/>
<keyword evidence="1" id="KW-0472">Membrane</keyword>
<reference evidence="2 3" key="1">
    <citation type="journal article" date="2016" name="Nat. Commun.">
        <title>Thousands of microbial genomes shed light on interconnected biogeochemical processes in an aquifer system.</title>
        <authorList>
            <person name="Anantharaman K."/>
            <person name="Brown C.T."/>
            <person name="Hug L.A."/>
            <person name="Sharon I."/>
            <person name="Castelle C.J."/>
            <person name="Probst A.J."/>
            <person name="Thomas B.C."/>
            <person name="Singh A."/>
            <person name="Wilkins M.J."/>
            <person name="Karaoz U."/>
            <person name="Brodie E.L."/>
            <person name="Williams K.H."/>
            <person name="Hubbard S.S."/>
            <person name="Banfield J.F."/>
        </authorList>
    </citation>
    <scope>NUCLEOTIDE SEQUENCE [LARGE SCALE GENOMIC DNA]</scope>
</reference>
<evidence type="ECO:0000313" key="3">
    <source>
        <dbReference type="Proteomes" id="UP000178444"/>
    </source>
</evidence>
<name>A0A1F8GS24_9BACT</name>
<feature type="transmembrane region" description="Helical" evidence="1">
    <location>
        <begin position="92"/>
        <end position="110"/>
    </location>
</feature>
<protein>
    <recommendedName>
        <fullName evidence="4">Lycopene cyclase domain-containing protein</fullName>
    </recommendedName>
</protein>
<accession>A0A1F8GS24</accession>
<comment type="caution">
    <text evidence="2">The sequence shown here is derived from an EMBL/GenBank/DDBJ whole genome shotgun (WGS) entry which is preliminary data.</text>
</comment>
<evidence type="ECO:0000313" key="2">
    <source>
        <dbReference type="EMBL" id="OGN28224.1"/>
    </source>
</evidence>
<feature type="transmembrane region" description="Helical" evidence="1">
    <location>
        <begin position="180"/>
        <end position="199"/>
    </location>
</feature>
<keyword evidence="1" id="KW-0812">Transmembrane</keyword>
<keyword evidence="1" id="KW-1133">Transmembrane helix</keyword>
<sequence>MFLIILFPALAFGLTLYLKLNFFQATLLFFAVPSAYLSFRKPHLIKRSLIFTGIVFIPMVIILDYFAYTDLAWFVPNSAIRFFNGAIPIEDFIWTFFYMYFGVIFWEYFVDHSRTHKKTSKHLKYLVIVLSLLLSIFLFVYFGRPELLVQPYTYLKLGIIFIASPLIILLFEFPRLIRKVCIIGIYFFMVSLLEGYAGLKLNHWNFPGHNFIGLTKLAG</sequence>
<evidence type="ECO:0000256" key="1">
    <source>
        <dbReference type="SAM" id="Phobius"/>
    </source>
</evidence>
<dbReference type="EMBL" id="MGKO01000002">
    <property type="protein sequence ID" value="OGN28224.1"/>
    <property type="molecule type" value="Genomic_DNA"/>
</dbReference>
<organism evidence="2 3">
    <name type="scientific">Candidatus Yanofskybacteria bacterium RIFCSPLOWO2_01_FULL_49_17</name>
    <dbReference type="NCBI Taxonomy" id="1802700"/>
    <lineage>
        <taxon>Bacteria</taxon>
        <taxon>Candidatus Yanofskyibacteriota</taxon>
    </lineage>
</organism>